<evidence type="ECO:0000256" key="1">
    <source>
        <dbReference type="SAM" id="MobiDB-lite"/>
    </source>
</evidence>
<dbReference type="EMBL" id="JAEFCI010008036">
    <property type="protein sequence ID" value="KAG5458718.1"/>
    <property type="molecule type" value="Genomic_DNA"/>
</dbReference>
<dbReference type="SUPFAM" id="SSF81995">
    <property type="entry name" value="beta-sandwich domain of Sec23/24"/>
    <property type="match status" value="1"/>
</dbReference>
<sequence length="217" mass="23476">MSHVMDPNGEEDSFPQHAGGSGTMIISTAPAQAGGGGGRGTLGQQQQQQQQDQQQGQQQGPQLPLPWQGASAQGRLRHPLVVQPLRLVSPEEHQGQQPAGAEFEVVVGKQQPAAVHHLEAREDVRRSSPLSKSDENCEILPSPVTTEHTAVEKGRKLAARYDGTRRCAKATKTLSPSDPKNLAAVQKRRELRKITVIRDGFASPVFSVSIVRSPRLK</sequence>
<feature type="compositionally biased region" description="Low complexity" evidence="1">
    <location>
        <begin position="42"/>
        <end position="70"/>
    </location>
</feature>
<dbReference type="AlphaFoldDB" id="A0A8H7ZTD7"/>
<gene>
    <name evidence="2" type="ORF">BJ554DRAFT_1005</name>
</gene>
<protein>
    <submittedName>
        <fullName evidence="2">Uncharacterized protein</fullName>
    </submittedName>
</protein>
<name>A0A8H7ZTD7_9FUNG</name>
<dbReference type="Proteomes" id="UP000673691">
    <property type="component" value="Unassembled WGS sequence"/>
</dbReference>
<feature type="region of interest" description="Disordered" evidence="1">
    <location>
        <begin position="1"/>
        <end position="78"/>
    </location>
</feature>
<evidence type="ECO:0000313" key="3">
    <source>
        <dbReference type="Proteomes" id="UP000673691"/>
    </source>
</evidence>
<feature type="region of interest" description="Disordered" evidence="1">
    <location>
        <begin position="118"/>
        <end position="151"/>
    </location>
</feature>
<comment type="caution">
    <text evidence="2">The sequence shown here is derived from an EMBL/GenBank/DDBJ whole genome shotgun (WGS) entry which is preliminary data.</text>
</comment>
<evidence type="ECO:0000313" key="2">
    <source>
        <dbReference type="EMBL" id="KAG5458718.1"/>
    </source>
</evidence>
<reference evidence="2 3" key="1">
    <citation type="journal article" name="Sci. Rep.">
        <title>Genome-scale phylogenetic analyses confirm Olpidium as the closest living zoosporic fungus to the non-flagellated, terrestrial fungi.</title>
        <authorList>
            <person name="Chang Y."/>
            <person name="Rochon D."/>
            <person name="Sekimoto S."/>
            <person name="Wang Y."/>
            <person name="Chovatia M."/>
            <person name="Sandor L."/>
            <person name="Salamov A."/>
            <person name="Grigoriev I.V."/>
            <person name="Stajich J.E."/>
            <person name="Spatafora J.W."/>
        </authorList>
    </citation>
    <scope>NUCLEOTIDE SEQUENCE [LARGE SCALE GENOMIC DNA]</scope>
    <source>
        <strain evidence="2">S191</strain>
    </source>
</reference>
<accession>A0A8H7ZTD7</accession>
<organism evidence="2 3">
    <name type="scientific">Olpidium bornovanus</name>
    <dbReference type="NCBI Taxonomy" id="278681"/>
    <lineage>
        <taxon>Eukaryota</taxon>
        <taxon>Fungi</taxon>
        <taxon>Fungi incertae sedis</taxon>
        <taxon>Olpidiomycota</taxon>
        <taxon>Olpidiomycotina</taxon>
        <taxon>Olpidiomycetes</taxon>
        <taxon>Olpidiales</taxon>
        <taxon>Olpidiaceae</taxon>
        <taxon>Olpidium</taxon>
    </lineage>
</organism>
<proteinExistence type="predicted"/>
<keyword evidence="3" id="KW-1185">Reference proteome</keyword>